<dbReference type="PANTHER" id="PTHR48021">
    <property type="match status" value="1"/>
</dbReference>
<dbReference type="EMBL" id="JAPFFF010000259">
    <property type="protein sequence ID" value="KAK8834958.1"/>
    <property type="molecule type" value="Genomic_DNA"/>
</dbReference>
<evidence type="ECO:0000256" key="5">
    <source>
        <dbReference type="SAM" id="MobiDB-lite"/>
    </source>
</evidence>
<dbReference type="InterPro" id="IPR005829">
    <property type="entry name" value="Sugar_transporter_CS"/>
</dbReference>
<dbReference type="InterPro" id="IPR020846">
    <property type="entry name" value="MFS_dom"/>
</dbReference>
<evidence type="ECO:0000256" key="4">
    <source>
        <dbReference type="ARBA" id="ARBA00023136"/>
    </source>
</evidence>
<dbReference type="PROSITE" id="PS00216">
    <property type="entry name" value="SUGAR_TRANSPORT_1"/>
    <property type="match status" value="1"/>
</dbReference>
<keyword evidence="3 6" id="KW-1133">Transmembrane helix</keyword>
<evidence type="ECO:0000259" key="7">
    <source>
        <dbReference type="PROSITE" id="PS50850"/>
    </source>
</evidence>
<keyword evidence="10" id="KW-1185">Reference proteome</keyword>
<feature type="transmembrane region" description="Helical" evidence="6">
    <location>
        <begin position="134"/>
        <end position="154"/>
    </location>
</feature>
<dbReference type="InterPro" id="IPR003663">
    <property type="entry name" value="Sugar/inositol_transpt"/>
</dbReference>
<dbReference type="PRINTS" id="PR00171">
    <property type="entry name" value="SUGRTRNSPORT"/>
</dbReference>
<keyword evidence="4 6" id="KW-0472">Membrane</keyword>
<dbReference type="Gene3D" id="1.20.1250.20">
    <property type="entry name" value="MFS general substrate transporter like domains"/>
    <property type="match status" value="2"/>
</dbReference>
<feature type="transmembrane region" description="Helical" evidence="6">
    <location>
        <begin position="349"/>
        <end position="371"/>
    </location>
</feature>
<dbReference type="PANTHER" id="PTHR48021:SF1">
    <property type="entry name" value="GH07001P-RELATED"/>
    <property type="match status" value="1"/>
</dbReference>
<evidence type="ECO:0000256" key="2">
    <source>
        <dbReference type="ARBA" id="ARBA00022692"/>
    </source>
</evidence>
<dbReference type="Pfam" id="PF00083">
    <property type="entry name" value="Sugar_tr"/>
    <property type="match status" value="1"/>
</dbReference>
<protein>
    <submittedName>
        <fullName evidence="8">Glucose import</fullName>
    </submittedName>
</protein>
<gene>
    <name evidence="9" type="ORF">M9Y10_001590</name>
    <name evidence="8" type="ORF">M9Y10_019989</name>
</gene>
<dbReference type="InterPro" id="IPR036259">
    <property type="entry name" value="MFS_trans_sf"/>
</dbReference>
<comment type="caution">
    <text evidence="8">The sequence shown here is derived from an EMBL/GenBank/DDBJ whole genome shotgun (WGS) entry which is preliminary data.</text>
</comment>
<organism evidence="8 10">
    <name type="scientific">Tritrichomonas musculus</name>
    <dbReference type="NCBI Taxonomy" id="1915356"/>
    <lineage>
        <taxon>Eukaryota</taxon>
        <taxon>Metamonada</taxon>
        <taxon>Parabasalia</taxon>
        <taxon>Tritrichomonadida</taxon>
        <taxon>Tritrichomonadidae</taxon>
        <taxon>Tritrichomonas</taxon>
    </lineage>
</organism>
<feature type="transmembrane region" description="Helical" evidence="6">
    <location>
        <begin position="80"/>
        <end position="97"/>
    </location>
</feature>
<accession>A0ABR2GM12</accession>
<feature type="transmembrane region" description="Helical" evidence="6">
    <location>
        <begin position="285"/>
        <end position="305"/>
    </location>
</feature>
<sequence length="433" mass="48378">MNICVKELGYAMILLLGPITFGTIMCYPSPTGKEIREHFGLSDNAAQWSFYNSVSSLFAIAGPFVTVGFLKAYHNSRKKVVFTCACLGVVFWLLNCLTKVNIWAGIVIRLFLGVVMGAYSSVNPMYLVEIAPEGTSGFFGSLNQIGIVIGMVFFDFIAPSLNYMDLNYIGAAICALQACLIWLVEESPAVEKINHDEEEMKNNEHEKKKETLWQKKYAFGLCSGILMMLFQQFCGINAILTNLSDIMNDSGLDIDGNYQAGIASCAQLIAVFVGAMIIDKIGRRITMIISCCMICVFLLIFALNVKYDWSNVLPLICIFLYQLGFGLGMGPIPWFIIPEYFNDDVRSMATMIVTAANWIFSFLVIMVWPSMKSGMGMFGALIFFLCISFCAIIFSAFCVHEPKPQEQENDEDKDIEQKDSTEQKEEEDEPEAL</sequence>
<evidence type="ECO:0000256" key="3">
    <source>
        <dbReference type="ARBA" id="ARBA00022989"/>
    </source>
</evidence>
<dbReference type="InterPro" id="IPR005828">
    <property type="entry name" value="MFS_sugar_transport-like"/>
</dbReference>
<feature type="compositionally biased region" description="Acidic residues" evidence="5">
    <location>
        <begin position="424"/>
        <end position="433"/>
    </location>
</feature>
<name>A0ABR2GM12_9EUKA</name>
<feature type="transmembrane region" description="Helical" evidence="6">
    <location>
        <begin position="260"/>
        <end position="278"/>
    </location>
</feature>
<dbReference type="Proteomes" id="UP001470230">
    <property type="component" value="Unassembled WGS sequence"/>
</dbReference>
<evidence type="ECO:0000256" key="1">
    <source>
        <dbReference type="ARBA" id="ARBA00004141"/>
    </source>
</evidence>
<reference evidence="8 10" key="1">
    <citation type="submission" date="2024-04" db="EMBL/GenBank/DDBJ databases">
        <title>Tritrichomonas musculus Genome.</title>
        <authorList>
            <person name="Alves-Ferreira E."/>
            <person name="Grigg M."/>
            <person name="Lorenzi H."/>
            <person name="Galac M."/>
        </authorList>
    </citation>
    <scope>NUCLEOTIDE SEQUENCE [LARGE SCALE GENOMIC DNA]</scope>
    <source>
        <strain evidence="8 10">EAF2021</strain>
    </source>
</reference>
<evidence type="ECO:0000313" key="10">
    <source>
        <dbReference type="Proteomes" id="UP001470230"/>
    </source>
</evidence>
<dbReference type="SUPFAM" id="SSF103473">
    <property type="entry name" value="MFS general substrate transporter"/>
    <property type="match status" value="1"/>
</dbReference>
<feature type="transmembrane region" description="Helical" evidence="6">
    <location>
        <begin position="311"/>
        <end position="337"/>
    </location>
</feature>
<proteinExistence type="predicted"/>
<evidence type="ECO:0000313" key="8">
    <source>
        <dbReference type="EMBL" id="KAK8834958.1"/>
    </source>
</evidence>
<dbReference type="PROSITE" id="PS50850">
    <property type="entry name" value="MFS"/>
    <property type="match status" value="1"/>
</dbReference>
<feature type="transmembrane region" description="Helical" evidence="6">
    <location>
        <begin position="103"/>
        <end position="122"/>
    </location>
</feature>
<feature type="transmembrane region" description="Helical" evidence="6">
    <location>
        <begin position="377"/>
        <end position="399"/>
    </location>
</feature>
<feature type="transmembrane region" description="Helical" evidence="6">
    <location>
        <begin position="50"/>
        <end position="73"/>
    </location>
</feature>
<comment type="subcellular location">
    <subcellularLocation>
        <location evidence="1">Membrane</location>
        <topology evidence="1">Multi-pass membrane protein</topology>
    </subcellularLocation>
</comment>
<evidence type="ECO:0000313" key="9">
    <source>
        <dbReference type="EMBL" id="KAK8899279.1"/>
    </source>
</evidence>
<dbReference type="InterPro" id="IPR050549">
    <property type="entry name" value="MFS_Trehalose_Transporter"/>
</dbReference>
<evidence type="ECO:0000256" key="6">
    <source>
        <dbReference type="SAM" id="Phobius"/>
    </source>
</evidence>
<feature type="transmembrane region" description="Helical" evidence="6">
    <location>
        <begin position="217"/>
        <end position="240"/>
    </location>
</feature>
<dbReference type="EMBL" id="JAPFFF010000001">
    <property type="protein sequence ID" value="KAK8899279.1"/>
    <property type="molecule type" value="Genomic_DNA"/>
</dbReference>
<feature type="region of interest" description="Disordered" evidence="5">
    <location>
        <begin position="404"/>
        <end position="433"/>
    </location>
</feature>
<feature type="transmembrane region" description="Helical" evidence="6">
    <location>
        <begin position="12"/>
        <end position="30"/>
    </location>
</feature>
<keyword evidence="2 6" id="KW-0812">Transmembrane</keyword>
<feature type="domain" description="Major facilitator superfamily (MFS) profile" evidence="7">
    <location>
        <begin position="6"/>
        <end position="403"/>
    </location>
</feature>